<evidence type="ECO:0000256" key="3">
    <source>
        <dbReference type="ARBA" id="ARBA00006669"/>
    </source>
</evidence>
<evidence type="ECO:0000256" key="10">
    <source>
        <dbReference type="SAM" id="Phobius"/>
    </source>
</evidence>
<keyword evidence="8 10" id="KW-1133">Transmembrane helix</keyword>
<dbReference type="GO" id="GO:0034257">
    <property type="term" value="F:nicotinamide riboside transmembrane transporter activity"/>
    <property type="evidence" value="ECO:0007669"/>
    <property type="project" value="InterPro"/>
</dbReference>
<evidence type="ECO:0000256" key="4">
    <source>
        <dbReference type="ARBA" id="ARBA00017522"/>
    </source>
</evidence>
<evidence type="ECO:0000256" key="7">
    <source>
        <dbReference type="ARBA" id="ARBA00022692"/>
    </source>
</evidence>
<name>A0A1H2FTF0_9PSED</name>
<comment type="subcellular location">
    <subcellularLocation>
        <location evidence="2">Cell membrane</location>
        <topology evidence="2">Multi-pass membrane protein</topology>
    </subcellularLocation>
</comment>
<feature type="transmembrane region" description="Helical" evidence="10">
    <location>
        <begin position="176"/>
        <end position="195"/>
    </location>
</feature>
<feature type="transmembrane region" description="Helical" evidence="10">
    <location>
        <begin position="41"/>
        <end position="60"/>
    </location>
</feature>
<gene>
    <name evidence="11" type="ORF">SAMN05216296_1799</name>
</gene>
<evidence type="ECO:0000256" key="8">
    <source>
        <dbReference type="ARBA" id="ARBA00022989"/>
    </source>
</evidence>
<evidence type="ECO:0000313" key="11">
    <source>
        <dbReference type="EMBL" id="SDU10600.1"/>
    </source>
</evidence>
<evidence type="ECO:0000256" key="5">
    <source>
        <dbReference type="ARBA" id="ARBA00022448"/>
    </source>
</evidence>
<comment type="similarity">
    <text evidence="3">Belongs to the nicotinamide ribonucleoside (NR) uptake permease (TC 4.B.1) family.</text>
</comment>
<dbReference type="STRING" id="364197.SAMN05216296_1799"/>
<evidence type="ECO:0000256" key="6">
    <source>
        <dbReference type="ARBA" id="ARBA00022475"/>
    </source>
</evidence>
<reference evidence="12" key="1">
    <citation type="submission" date="2016-10" db="EMBL/GenBank/DDBJ databases">
        <authorList>
            <person name="Varghese N."/>
            <person name="Submissions S."/>
        </authorList>
    </citation>
    <scope>NUCLEOTIDE SEQUENCE [LARGE SCALE GENOMIC DNA]</scope>
    <source>
        <strain evidence="12">DSM 17875</strain>
    </source>
</reference>
<proteinExistence type="inferred from homology"/>
<dbReference type="NCBIfam" id="TIGR01528">
    <property type="entry name" value="NMN_trans_PnuC"/>
    <property type="match status" value="1"/>
</dbReference>
<evidence type="ECO:0000256" key="1">
    <source>
        <dbReference type="ARBA" id="ARBA00002672"/>
    </source>
</evidence>
<evidence type="ECO:0000313" key="12">
    <source>
        <dbReference type="Proteomes" id="UP000243232"/>
    </source>
</evidence>
<dbReference type="Pfam" id="PF04973">
    <property type="entry name" value="NMN_transporter"/>
    <property type="match status" value="1"/>
</dbReference>
<dbReference type="InterPro" id="IPR006419">
    <property type="entry name" value="NMN_transpt_PnuC"/>
</dbReference>
<keyword evidence="9 10" id="KW-0472">Membrane</keyword>
<dbReference type="PANTHER" id="PTHR36122:SF2">
    <property type="entry name" value="NICOTINAMIDE RIBOSIDE TRANSPORTER PNUC"/>
    <property type="match status" value="1"/>
</dbReference>
<evidence type="ECO:0000256" key="2">
    <source>
        <dbReference type="ARBA" id="ARBA00004651"/>
    </source>
</evidence>
<dbReference type="Proteomes" id="UP000243232">
    <property type="component" value="Chromosome I"/>
</dbReference>
<feature type="transmembrane region" description="Helical" evidence="10">
    <location>
        <begin position="12"/>
        <end position="34"/>
    </location>
</feature>
<keyword evidence="7 10" id="KW-0812">Transmembrane</keyword>
<dbReference type="GO" id="GO:0005886">
    <property type="term" value="C:plasma membrane"/>
    <property type="evidence" value="ECO:0007669"/>
    <property type="project" value="UniProtKB-SubCell"/>
</dbReference>
<keyword evidence="5" id="KW-0813">Transport</keyword>
<dbReference type="EMBL" id="LT629785">
    <property type="protein sequence ID" value="SDU10600.1"/>
    <property type="molecule type" value="Genomic_DNA"/>
</dbReference>
<feature type="transmembrane region" description="Helical" evidence="10">
    <location>
        <begin position="66"/>
        <end position="83"/>
    </location>
</feature>
<dbReference type="AlphaFoldDB" id="A0A1H2FTF0"/>
<organism evidence="11 12">
    <name type="scientific">Pseudomonas pohangensis</name>
    <dbReference type="NCBI Taxonomy" id="364197"/>
    <lineage>
        <taxon>Bacteria</taxon>
        <taxon>Pseudomonadati</taxon>
        <taxon>Pseudomonadota</taxon>
        <taxon>Gammaproteobacteria</taxon>
        <taxon>Pseudomonadales</taxon>
        <taxon>Pseudomonadaceae</taxon>
        <taxon>Pseudomonas</taxon>
    </lineage>
</organism>
<dbReference type="PANTHER" id="PTHR36122">
    <property type="entry name" value="NICOTINAMIDE RIBOSIDE TRANSPORTER PNUC"/>
    <property type="match status" value="1"/>
</dbReference>
<sequence>MSLSELSQALQAGLQAMSALEIIAVLLSATAVWLTVKQNLLCWPLGLVSVLMYAWVFFDVKLYSDMLLQLVYAVLQLYGWWQWTRGGVQHAGRQVSRLPGNQLLLSLAIGTAGSLLLGYLMATHTDAAAPWLDAALTSFSLVAQVWMAQKRLECWPLWIALDVIYVGLFLSKDLYLTAVLYAVFTALAVAGWRAWQRPQAACAG</sequence>
<accession>A0A1H2FTF0</accession>
<evidence type="ECO:0000256" key="9">
    <source>
        <dbReference type="ARBA" id="ARBA00023136"/>
    </source>
</evidence>
<keyword evidence="12" id="KW-1185">Reference proteome</keyword>
<keyword evidence="6" id="KW-1003">Cell membrane</keyword>
<comment type="function">
    <text evidence="1">Required for nicotinamide riboside transport across the inner membrane.</text>
</comment>
<feature type="transmembrane region" description="Helical" evidence="10">
    <location>
        <begin position="103"/>
        <end position="122"/>
    </location>
</feature>
<protein>
    <recommendedName>
        <fullName evidence="4">Nicotinamide riboside transporter PnuC</fullName>
    </recommendedName>
</protein>